<keyword evidence="1" id="KW-0472">Membrane</keyword>
<evidence type="ECO:0000256" key="1">
    <source>
        <dbReference type="SAM" id="Phobius"/>
    </source>
</evidence>
<sequence length="89" mass="9911">MFTIVKKEQGAQKQQLLILKISFVIFSVLTMGSLIFIEGEIVLNIFAIGIGIFAIINGVIRRKTNRNRAVYSIIVGFLLVLLTAARFVV</sequence>
<dbReference type="EMBL" id="JXRP01000013">
    <property type="protein sequence ID" value="KIL48217.1"/>
    <property type="molecule type" value="Genomic_DNA"/>
</dbReference>
<comment type="caution">
    <text evidence="2">The sequence shown here is derived from an EMBL/GenBank/DDBJ whole genome shotgun (WGS) entry which is preliminary data.</text>
</comment>
<feature type="transmembrane region" description="Helical" evidence="1">
    <location>
        <begin position="69"/>
        <end position="88"/>
    </location>
</feature>
<gene>
    <name evidence="2" type="ORF">KP78_16640</name>
</gene>
<dbReference type="Proteomes" id="UP000031938">
    <property type="component" value="Unassembled WGS sequence"/>
</dbReference>
<keyword evidence="1" id="KW-0812">Transmembrane</keyword>
<dbReference type="AlphaFoldDB" id="A0A0C2VH62"/>
<dbReference type="RefSeq" id="WP_041087826.1">
    <property type="nucleotide sequence ID" value="NZ_JXRP01000013.1"/>
</dbReference>
<feature type="transmembrane region" description="Helical" evidence="1">
    <location>
        <begin position="41"/>
        <end position="60"/>
    </location>
</feature>
<protein>
    <recommendedName>
        <fullName evidence="4">DUF3953 domain-containing protein</fullName>
    </recommendedName>
</protein>
<name>A0A0C2VH62_9BACL</name>
<keyword evidence="3" id="KW-1185">Reference proteome</keyword>
<evidence type="ECO:0008006" key="4">
    <source>
        <dbReference type="Google" id="ProtNLM"/>
    </source>
</evidence>
<evidence type="ECO:0000313" key="3">
    <source>
        <dbReference type="Proteomes" id="UP000031938"/>
    </source>
</evidence>
<organism evidence="2 3">
    <name type="scientific">Jeotgalibacillus soli</name>
    <dbReference type="NCBI Taxonomy" id="889306"/>
    <lineage>
        <taxon>Bacteria</taxon>
        <taxon>Bacillati</taxon>
        <taxon>Bacillota</taxon>
        <taxon>Bacilli</taxon>
        <taxon>Bacillales</taxon>
        <taxon>Caryophanaceae</taxon>
        <taxon>Jeotgalibacillus</taxon>
    </lineage>
</organism>
<accession>A0A0C2VH62</accession>
<keyword evidence="1" id="KW-1133">Transmembrane helix</keyword>
<proteinExistence type="predicted"/>
<dbReference type="STRING" id="889306.KP78_16640"/>
<evidence type="ECO:0000313" key="2">
    <source>
        <dbReference type="EMBL" id="KIL48217.1"/>
    </source>
</evidence>
<dbReference type="PATRIC" id="fig|889306.3.peg.1671"/>
<feature type="transmembrane region" description="Helical" evidence="1">
    <location>
        <begin position="16"/>
        <end position="35"/>
    </location>
</feature>
<reference evidence="2 3" key="1">
    <citation type="submission" date="2015-01" db="EMBL/GenBank/DDBJ databases">
        <title>Genome sequencing of Jeotgalibacillus soli.</title>
        <authorList>
            <person name="Goh K.M."/>
            <person name="Chan K.-G."/>
            <person name="Yaakop A.S."/>
            <person name="Ee R."/>
            <person name="Gan H.M."/>
            <person name="Chan C.S."/>
        </authorList>
    </citation>
    <scope>NUCLEOTIDE SEQUENCE [LARGE SCALE GENOMIC DNA]</scope>
    <source>
        <strain evidence="2 3">P9</strain>
    </source>
</reference>